<dbReference type="Gene3D" id="3.40.50.150">
    <property type="entry name" value="Vaccinia Virus protein VP39"/>
    <property type="match status" value="1"/>
</dbReference>
<name>A0A449HC43_NOCFR</name>
<evidence type="ECO:0000313" key="2">
    <source>
        <dbReference type="EMBL" id="VFA83175.1"/>
    </source>
</evidence>
<sequence length="297" mass="32453">MTGLTLRPLNPLAPAGGTRYDDGAVRVRSQQSAGWWVPGVRTAHFTVRETEGRVEIVHRLPPERLDNNLGGMIVDELIHAELIAPEMFERVFVGVVRTCADDPAAAWRLFYDNTLAQIRRCWDSPNPPPTHIAQIAPVYRRALGLVPPGRVLDMGSCFGFFPLLLADAGQHRVLATDLVPGSMNLLRTIAQARGSAVGTMSCDAAAVPLPDRCVDTVTVLHLLEHLDRAHGRAVLAEAVRLAAQRVIVAVPFEDEPDPSYGHIRTFDTGELSILGIETGLPFTVAEYHGGWLILDTR</sequence>
<proteinExistence type="predicted"/>
<dbReference type="GO" id="GO:0008168">
    <property type="term" value="F:methyltransferase activity"/>
    <property type="evidence" value="ECO:0007669"/>
    <property type="project" value="UniProtKB-KW"/>
</dbReference>
<dbReference type="CDD" id="cd02440">
    <property type="entry name" value="AdoMet_MTases"/>
    <property type="match status" value="1"/>
</dbReference>
<dbReference type="GO" id="GO:0032259">
    <property type="term" value="P:methylation"/>
    <property type="evidence" value="ECO:0007669"/>
    <property type="project" value="UniProtKB-KW"/>
</dbReference>
<organism evidence="2">
    <name type="scientific">Nocardia farcinica</name>
    <dbReference type="NCBI Taxonomy" id="37329"/>
    <lineage>
        <taxon>Bacteria</taxon>
        <taxon>Bacillati</taxon>
        <taxon>Actinomycetota</taxon>
        <taxon>Actinomycetes</taxon>
        <taxon>Mycobacteriales</taxon>
        <taxon>Nocardiaceae</taxon>
        <taxon>Nocardia</taxon>
    </lineage>
</organism>
<gene>
    <name evidence="2" type="ORF">NCTC1935_00997</name>
</gene>
<reference evidence="2" key="1">
    <citation type="submission" date="2019-02" db="EMBL/GenBank/DDBJ databases">
        <authorList>
            <consortium name="Pathogen Informatics"/>
        </authorList>
    </citation>
    <scope>NUCLEOTIDE SEQUENCE</scope>
    <source>
        <strain evidence="2">3012STDY6733949</strain>
    </source>
</reference>
<accession>A0A449HC43</accession>
<dbReference type="Pfam" id="PF13649">
    <property type="entry name" value="Methyltransf_25"/>
    <property type="match status" value="1"/>
</dbReference>
<feature type="domain" description="Methyltransferase" evidence="1">
    <location>
        <begin position="151"/>
        <end position="242"/>
    </location>
</feature>
<keyword evidence="2" id="KW-0489">Methyltransferase</keyword>
<dbReference type="NCBIfam" id="NF041255">
    <property type="entry name" value="mycofact_MftM"/>
    <property type="match status" value="1"/>
</dbReference>
<evidence type="ECO:0000259" key="1">
    <source>
        <dbReference type="Pfam" id="PF13649"/>
    </source>
</evidence>
<dbReference type="RefSeq" id="WP_137354664.1">
    <property type="nucleotide sequence ID" value="NZ_CAACYE020000001.1"/>
</dbReference>
<dbReference type="SUPFAM" id="SSF53335">
    <property type="entry name" value="S-adenosyl-L-methionine-dependent methyltransferases"/>
    <property type="match status" value="1"/>
</dbReference>
<dbReference type="AlphaFoldDB" id="A0A449HC43"/>
<keyword evidence="2" id="KW-0808">Transferase</keyword>
<dbReference type="InterPro" id="IPR029063">
    <property type="entry name" value="SAM-dependent_MTases_sf"/>
</dbReference>
<dbReference type="EMBL" id="CAACYE010000005">
    <property type="protein sequence ID" value="VFA83175.1"/>
    <property type="molecule type" value="Genomic_DNA"/>
</dbReference>
<dbReference type="InterPro" id="IPR041698">
    <property type="entry name" value="Methyltransf_25"/>
</dbReference>
<protein>
    <submittedName>
        <fullName evidence="2">Methyltransferase domain</fullName>
    </submittedName>
</protein>